<evidence type="ECO:0000259" key="2">
    <source>
        <dbReference type="Pfam" id="PF12728"/>
    </source>
</evidence>
<dbReference type="RefSeq" id="WP_084147710.1">
    <property type="nucleotide sequence ID" value="NZ_CP028426.1"/>
</dbReference>
<keyword evidence="4" id="KW-1185">Reference proteome</keyword>
<evidence type="ECO:0000313" key="4">
    <source>
        <dbReference type="Proteomes" id="UP001170379"/>
    </source>
</evidence>
<dbReference type="InterPro" id="IPR041657">
    <property type="entry name" value="HTH_17"/>
</dbReference>
<protein>
    <submittedName>
        <fullName evidence="3">Helix-turn-helix domain-containing protein</fullName>
    </submittedName>
</protein>
<name>A0ABT7C660_9MICO</name>
<dbReference type="Pfam" id="PF12728">
    <property type="entry name" value="HTH_17"/>
    <property type="match status" value="1"/>
</dbReference>
<comment type="caution">
    <text evidence="3">The sequence shown here is derived from an EMBL/GenBank/DDBJ whole genome shotgun (WGS) entry which is preliminary data.</text>
</comment>
<evidence type="ECO:0000256" key="1">
    <source>
        <dbReference type="SAM" id="MobiDB-lite"/>
    </source>
</evidence>
<reference evidence="3" key="2">
    <citation type="journal article" date="2022" name="Sci. Rep.">
        <title>In silico prediction of the enzymes involved in the degradation of the herbicide molinate by Gulosibacter molinativorax ON4T.</title>
        <authorList>
            <person name="Lopes A.R."/>
            <person name="Bunin E."/>
            <person name="Viana A.T."/>
            <person name="Froufe H."/>
            <person name="Munoz-Merida A."/>
            <person name="Pinho D."/>
            <person name="Figueiredo J."/>
            <person name="Barroso C."/>
            <person name="Vaz-Moreira I."/>
            <person name="Bellanger X."/>
            <person name="Egas C."/>
            <person name="Nunes O.C."/>
        </authorList>
    </citation>
    <scope>NUCLEOTIDE SEQUENCE</scope>
    <source>
        <strain evidence="3">ON4</strain>
    </source>
</reference>
<accession>A0ABT7C660</accession>
<feature type="compositionally biased region" description="Basic and acidic residues" evidence="1">
    <location>
        <begin position="52"/>
        <end position="65"/>
    </location>
</feature>
<sequence length="65" mass="7201">MVERLLKLSTVAERLDVSVSTVRRLITAGHIHAVHVDYVRNGNAPSGPLRVPESEVERLTERQAA</sequence>
<gene>
    <name evidence="3" type="ORF">C7K25_04690</name>
</gene>
<feature type="domain" description="Helix-turn-helix" evidence="2">
    <location>
        <begin position="5"/>
        <end position="63"/>
    </location>
</feature>
<evidence type="ECO:0000313" key="3">
    <source>
        <dbReference type="EMBL" id="MDJ1370668.1"/>
    </source>
</evidence>
<dbReference type="Proteomes" id="UP001170379">
    <property type="component" value="Unassembled WGS sequence"/>
</dbReference>
<feature type="region of interest" description="Disordered" evidence="1">
    <location>
        <begin position="42"/>
        <end position="65"/>
    </location>
</feature>
<proteinExistence type="predicted"/>
<reference evidence="3" key="1">
    <citation type="submission" date="2018-03" db="EMBL/GenBank/DDBJ databases">
        <authorList>
            <person name="Nunes O.C."/>
            <person name="Lopes A.R."/>
            <person name="Froufe H."/>
            <person name="Munoz-Merida A."/>
            <person name="Barroso C."/>
            <person name="Egas C."/>
        </authorList>
    </citation>
    <scope>NUCLEOTIDE SEQUENCE</scope>
    <source>
        <strain evidence="3">ON4</strain>
    </source>
</reference>
<organism evidence="3 4">
    <name type="scientific">Gulosibacter molinativorax</name>
    <dbReference type="NCBI Taxonomy" id="256821"/>
    <lineage>
        <taxon>Bacteria</taxon>
        <taxon>Bacillati</taxon>
        <taxon>Actinomycetota</taxon>
        <taxon>Actinomycetes</taxon>
        <taxon>Micrococcales</taxon>
        <taxon>Microbacteriaceae</taxon>
        <taxon>Gulosibacter</taxon>
    </lineage>
</organism>
<dbReference type="EMBL" id="PXVD01000006">
    <property type="protein sequence ID" value="MDJ1370668.1"/>
    <property type="molecule type" value="Genomic_DNA"/>
</dbReference>